<dbReference type="GO" id="GO:0005886">
    <property type="term" value="C:plasma membrane"/>
    <property type="evidence" value="ECO:0007669"/>
    <property type="project" value="UniProtKB-SubCell"/>
</dbReference>
<dbReference type="RefSeq" id="WP_037228442.1">
    <property type="nucleotide sequence ID" value="NZ_CP008947.1"/>
</dbReference>
<dbReference type="InterPro" id="IPR032694">
    <property type="entry name" value="CopC/D"/>
</dbReference>
<feature type="transmembrane region" description="Helical" evidence="6">
    <location>
        <begin position="291"/>
        <end position="309"/>
    </location>
</feature>
<evidence type="ECO:0000256" key="4">
    <source>
        <dbReference type="ARBA" id="ARBA00022989"/>
    </source>
</evidence>
<feature type="transmembrane region" description="Helical" evidence="6">
    <location>
        <begin position="125"/>
        <end position="142"/>
    </location>
</feature>
<proteinExistence type="predicted"/>
<evidence type="ECO:0000256" key="6">
    <source>
        <dbReference type="SAM" id="Phobius"/>
    </source>
</evidence>
<dbReference type="PANTHER" id="PTHR34820">
    <property type="entry name" value="INNER MEMBRANE PROTEIN YEBZ"/>
    <property type="match status" value="1"/>
</dbReference>
<evidence type="ECO:0000256" key="3">
    <source>
        <dbReference type="ARBA" id="ARBA00022692"/>
    </source>
</evidence>
<dbReference type="EMBL" id="CP008947">
    <property type="protein sequence ID" value="AII07102.1"/>
    <property type="molecule type" value="Genomic_DNA"/>
</dbReference>
<feature type="transmembrane region" description="Helical" evidence="6">
    <location>
        <begin position="149"/>
        <end position="166"/>
    </location>
</feature>
<keyword evidence="4 6" id="KW-1133">Transmembrane helix</keyword>
<feature type="transmembrane region" description="Helical" evidence="6">
    <location>
        <begin position="37"/>
        <end position="60"/>
    </location>
</feature>
<dbReference type="InterPro" id="IPR008457">
    <property type="entry name" value="Cu-R_CopD_dom"/>
</dbReference>
<evidence type="ECO:0000256" key="1">
    <source>
        <dbReference type="ARBA" id="ARBA00004651"/>
    </source>
</evidence>
<feature type="transmembrane region" description="Helical" evidence="6">
    <location>
        <begin position="181"/>
        <end position="201"/>
    </location>
</feature>
<feature type="transmembrane region" description="Helical" evidence="6">
    <location>
        <begin position="251"/>
        <end position="270"/>
    </location>
</feature>
<feature type="transmembrane region" description="Helical" evidence="6">
    <location>
        <begin position="72"/>
        <end position="96"/>
    </location>
</feature>
<protein>
    <submittedName>
        <fullName evidence="8">Copper resistance protein CopD</fullName>
    </submittedName>
</protein>
<reference evidence="8 9" key="1">
    <citation type="submission" date="2014-07" db="EMBL/GenBank/DDBJ databases">
        <title>Genome Sequence of Rhodococcus opacus Strain R7, a Biodegrader of Mono- and Polycyclic Aromatic Hydrocarbons.</title>
        <authorList>
            <person name="Di Gennaro P."/>
            <person name="Zampolli J."/>
            <person name="Presti I."/>
            <person name="Cappelletti M."/>
            <person name="D'Ursi P."/>
            <person name="Orro A."/>
            <person name="Mezzelani A."/>
            <person name="Milanesi L."/>
        </authorList>
    </citation>
    <scope>NUCLEOTIDE SEQUENCE [LARGE SCALE GENOMIC DNA]</scope>
    <source>
        <strain evidence="8 9">R7</strain>
    </source>
</reference>
<dbReference type="AlphaFoldDB" id="A0A076EPH6"/>
<comment type="subcellular location">
    <subcellularLocation>
        <location evidence="1">Cell membrane</location>
        <topology evidence="1">Multi-pass membrane protein</topology>
    </subcellularLocation>
</comment>
<dbReference type="PANTHER" id="PTHR34820:SF4">
    <property type="entry name" value="INNER MEMBRANE PROTEIN YEBZ"/>
    <property type="match status" value="1"/>
</dbReference>
<keyword evidence="2" id="KW-1003">Cell membrane</keyword>
<evidence type="ECO:0000313" key="8">
    <source>
        <dbReference type="EMBL" id="AII07102.1"/>
    </source>
</evidence>
<feature type="transmembrane region" description="Helical" evidence="6">
    <location>
        <begin position="221"/>
        <end position="239"/>
    </location>
</feature>
<dbReference type="GO" id="GO:0006825">
    <property type="term" value="P:copper ion transport"/>
    <property type="evidence" value="ECO:0007669"/>
    <property type="project" value="InterPro"/>
</dbReference>
<sequence length="312" mass="32829">MGTARQSWLLFAVPTSLVGVACGWALAQPEDPSPSSAVRALCLVLGSAVLGLAALGWWSRADSRPLVRDERLWRLSTAVAGAWMLAEAVLLSMTAAEADALTLSELSVGRFGSYVTEISAGRVDLAVLVCTAAATAWSAVAFRRSDARLPVPVLVLAALALVARPITGHMSQQVLGSVLDVVHALAAAVWFGLLAALGLMLRSRGDWSSWLPRYSVVAWRCVWLLTATGVVDAAVRLGGVTPLFDTGYGRIVLAKAVALAALLGLGWWWRRTWVGQAAAHRISAEGSLRRAIVEVVVMAVPFGLAAALATTA</sequence>
<accession>A0A076EPH6</accession>
<dbReference type="eggNOG" id="COG1276">
    <property type="taxonomic scope" value="Bacteria"/>
</dbReference>
<name>A0A076EPH6_RHOOP</name>
<dbReference type="Pfam" id="PF05425">
    <property type="entry name" value="CopD"/>
    <property type="match status" value="1"/>
</dbReference>
<dbReference type="PROSITE" id="PS51257">
    <property type="entry name" value="PROKAR_LIPOPROTEIN"/>
    <property type="match status" value="1"/>
</dbReference>
<keyword evidence="5 6" id="KW-0472">Membrane</keyword>
<evidence type="ECO:0000256" key="2">
    <source>
        <dbReference type="ARBA" id="ARBA00022475"/>
    </source>
</evidence>
<gene>
    <name evidence="8" type="ORF">EP51_21570</name>
</gene>
<feature type="domain" description="Copper resistance protein D" evidence="7">
    <location>
        <begin position="210"/>
        <end position="308"/>
    </location>
</feature>
<dbReference type="Proteomes" id="UP000028488">
    <property type="component" value="Chromosome"/>
</dbReference>
<keyword evidence="3 6" id="KW-0812">Transmembrane</keyword>
<organism evidence="8 9">
    <name type="scientific">Rhodococcus opacus</name>
    <name type="common">Nocardia opaca</name>
    <dbReference type="NCBI Taxonomy" id="37919"/>
    <lineage>
        <taxon>Bacteria</taxon>
        <taxon>Bacillati</taxon>
        <taxon>Actinomycetota</taxon>
        <taxon>Actinomycetes</taxon>
        <taxon>Mycobacteriales</taxon>
        <taxon>Nocardiaceae</taxon>
        <taxon>Rhodococcus</taxon>
    </lineage>
</organism>
<evidence type="ECO:0000313" key="9">
    <source>
        <dbReference type="Proteomes" id="UP000028488"/>
    </source>
</evidence>
<evidence type="ECO:0000259" key="7">
    <source>
        <dbReference type="Pfam" id="PF05425"/>
    </source>
</evidence>
<evidence type="ECO:0000256" key="5">
    <source>
        <dbReference type="ARBA" id="ARBA00023136"/>
    </source>
</evidence>